<gene>
    <name evidence="2" type="ORF">EVAR_20876_1</name>
</gene>
<evidence type="ECO:0000313" key="2">
    <source>
        <dbReference type="EMBL" id="GBP30426.1"/>
    </source>
</evidence>
<sequence>MGFLTLATFLFSDSIAVSISLESYLKLYKASGPMLKTLIVAVGADNLSRHDIIRRASRKKVVTAAHKALQPQGSHPCNSSLGILLMVNHSSGGKLRMKRTSDGKTPAIKMVMMIICRVADRPPPAVVQQDVLPFIIPRHR</sequence>
<organism evidence="2 3">
    <name type="scientific">Eumeta variegata</name>
    <name type="common">Bagworm moth</name>
    <name type="synonym">Eumeta japonica</name>
    <dbReference type="NCBI Taxonomy" id="151549"/>
    <lineage>
        <taxon>Eukaryota</taxon>
        <taxon>Metazoa</taxon>
        <taxon>Ecdysozoa</taxon>
        <taxon>Arthropoda</taxon>
        <taxon>Hexapoda</taxon>
        <taxon>Insecta</taxon>
        <taxon>Pterygota</taxon>
        <taxon>Neoptera</taxon>
        <taxon>Endopterygota</taxon>
        <taxon>Lepidoptera</taxon>
        <taxon>Glossata</taxon>
        <taxon>Ditrysia</taxon>
        <taxon>Tineoidea</taxon>
        <taxon>Psychidae</taxon>
        <taxon>Oiketicinae</taxon>
        <taxon>Eumeta</taxon>
    </lineage>
</organism>
<proteinExistence type="predicted"/>
<reference evidence="2 3" key="1">
    <citation type="journal article" date="2019" name="Commun. Biol.">
        <title>The bagworm genome reveals a unique fibroin gene that provides high tensile strength.</title>
        <authorList>
            <person name="Kono N."/>
            <person name="Nakamura H."/>
            <person name="Ohtoshi R."/>
            <person name="Tomita M."/>
            <person name="Numata K."/>
            <person name="Arakawa K."/>
        </authorList>
    </citation>
    <scope>NUCLEOTIDE SEQUENCE [LARGE SCALE GENOMIC DNA]</scope>
</reference>
<name>A0A4C1UWN3_EUMVA</name>
<evidence type="ECO:0000256" key="1">
    <source>
        <dbReference type="SAM" id="SignalP"/>
    </source>
</evidence>
<comment type="caution">
    <text evidence="2">The sequence shown here is derived from an EMBL/GenBank/DDBJ whole genome shotgun (WGS) entry which is preliminary data.</text>
</comment>
<feature type="signal peptide" evidence="1">
    <location>
        <begin position="1"/>
        <end position="16"/>
    </location>
</feature>
<accession>A0A4C1UWN3</accession>
<keyword evidence="3" id="KW-1185">Reference proteome</keyword>
<evidence type="ECO:0000313" key="3">
    <source>
        <dbReference type="Proteomes" id="UP000299102"/>
    </source>
</evidence>
<feature type="chain" id="PRO_5020027863" evidence="1">
    <location>
        <begin position="17"/>
        <end position="140"/>
    </location>
</feature>
<dbReference type="Proteomes" id="UP000299102">
    <property type="component" value="Unassembled WGS sequence"/>
</dbReference>
<dbReference type="AlphaFoldDB" id="A0A4C1UWN3"/>
<dbReference type="EMBL" id="BGZK01000233">
    <property type="protein sequence ID" value="GBP30426.1"/>
    <property type="molecule type" value="Genomic_DNA"/>
</dbReference>
<keyword evidence="1" id="KW-0732">Signal</keyword>
<protein>
    <submittedName>
        <fullName evidence="2">Uncharacterized protein</fullName>
    </submittedName>
</protein>